<organism evidence="2 3">
    <name type="scientific">Acer saccharum</name>
    <name type="common">Sugar maple</name>
    <dbReference type="NCBI Taxonomy" id="4024"/>
    <lineage>
        <taxon>Eukaryota</taxon>
        <taxon>Viridiplantae</taxon>
        <taxon>Streptophyta</taxon>
        <taxon>Embryophyta</taxon>
        <taxon>Tracheophyta</taxon>
        <taxon>Spermatophyta</taxon>
        <taxon>Magnoliopsida</taxon>
        <taxon>eudicotyledons</taxon>
        <taxon>Gunneridae</taxon>
        <taxon>Pentapetalae</taxon>
        <taxon>rosids</taxon>
        <taxon>malvids</taxon>
        <taxon>Sapindales</taxon>
        <taxon>Sapindaceae</taxon>
        <taxon>Hippocastanoideae</taxon>
        <taxon>Acereae</taxon>
        <taxon>Acer</taxon>
    </lineage>
</organism>
<name>A0AA39SBH1_ACESA</name>
<evidence type="ECO:0000313" key="3">
    <source>
        <dbReference type="Proteomes" id="UP001168877"/>
    </source>
</evidence>
<keyword evidence="1" id="KW-0732">Signal</keyword>
<evidence type="ECO:0000313" key="2">
    <source>
        <dbReference type="EMBL" id="KAK0589881.1"/>
    </source>
</evidence>
<feature type="signal peptide" evidence="1">
    <location>
        <begin position="1"/>
        <end position="22"/>
    </location>
</feature>
<sequence>MATSSTLLTLQYIFLAVLVVAACSTQHGSTDDDKQGSGINSFILNRTKLPLSWDWGYQPPPKSCNGGSARECNPGCLDKKKVKGKIVVCDGNFHNYNPFDEALRAGAAGAIAVGKRNTSSIEPLPASTIRYDGGYTEMQLYFYSTK</sequence>
<evidence type="ECO:0008006" key="4">
    <source>
        <dbReference type="Google" id="ProtNLM"/>
    </source>
</evidence>
<comment type="caution">
    <text evidence="2">The sequence shown here is derived from an EMBL/GenBank/DDBJ whole genome shotgun (WGS) entry which is preliminary data.</text>
</comment>
<keyword evidence="3" id="KW-1185">Reference proteome</keyword>
<dbReference type="EMBL" id="JAUESC010000381">
    <property type="protein sequence ID" value="KAK0589881.1"/>
    <property type="molecule type" value="Genomic_DNA"/>
</dbReference>
<evidence type="ECO:0000256" key="1">
    <source>
        <dbReference type="SAM" id="SignalP"/>
    </source>
</evidence>
<proteinExistence type="predicted"/>
<reference evidence="2" key="1">
    <citation type="journal article" date="2022" name="Plant J.">
        <title>Strategies of tolerance reflected in two North American maple genomes.</title>
        <authorList>
            <person name="McEvoy S.L."/>
            <person name="Sezen U.U."/>
            <person name="Trouern-Trend A."/>
            <person name="McMahon S.M."/>
            <person name="Schaberg P.G."/>
            <person name="Yang J."/>
            <person name="Wegrzyn J.L."/>
            <person name="Swenson N.G."/>
        </authorList>
    </citation>
    <scope>NUCLEOTIDE SEQUENCE</scope>
    <source>
        <strain evidence="2">NS2018</strain>
    </source>
</reference>
<dbReference type="AlphaFoldDB" id="A0AA39SBH1"/>
<protein>
    <recommendedName>
        <fullName evidence="4">PA domain-containing protein</fullName>
    </recommendedName>
</protein>
<accession>A0AA39SBH1</accession>
<dbReference type="Proteomes" id="UP001168877">
    <property type="component" value="Unassembled WGS sequence"/>
</dbReference>
<feature type="chain" id="PRO_5041240891" description="PA domain-containing protein" evidence="1">
    <location>
        <begin position="23"/>
        <end position="146"/>
    </location>
</feature>
<gene>
    <name evidence="2" type="ORF">LWI29_019613</name>
</gene>
<dbReference type="Gene3D" id="3.50.30.30">
    <property type="match status" value="1"/>
</dbReference>
<reference evidence="2" key="2">
    <citation type="submission" date="2023-06" db="EMBL/GenBank/DDBJ databases">
        <authorList>
            <person name="Swenson N.G."/>
            <person name="Wegrzyn J.L."/>
            <person name="Mcevoy S.L."/>
        </authorList>
    </citation>
    <scope>NUCLEOTIDE SEQUENCE</scope>
    <source>
        <strain evidence="2">NS2018</strain>
        <tissue evidence="2">Leaf</tissue>
    </source>
</reference>